<evidence type="ECO:0000313" key="2">
    <source>
        <dbReference type="Proteomes" id="UP000295818"/>
    </source>
</evidence>
<dbReference type="EMBL" id="SLWM01000019">
    <property type="protein sequence ID" value="TCO15024.1"/>
    <property type="molecule type" value="Genomic_DNA"/>
</dbReference>
<keyword evidence="2" id="KW-1185">Reference proteome</keyword>
<reference evidence="1 2" key="1">
    <citation type="journal article" date="2015" name="Stand. Genomic Sci.">
        <title>Genomic Encyclopedia of Bacterial and Archaeal Type Strains, Phase III: the genomes of soil and plant-associated and newly described type strains.</title>
        <authorList>
            <person name="Whitman W.B."/>
            <person name="Woyke T."/>
            <person name="Klenk H.P."/>
            <person name="Zhou Y."/>
            <person name="Lilburn T.G."/>
            <person name="Beck B.J."/>
            <person name="De Vos P."/>
            <person name="Vandamme P."/>
            <person name="Eisen J.A."/>
            <person name="Garrity G."/>
            <person name="Hugenholtz P."/>
            <person name="Kyrpides N.C."/>
        </authorList>
    </citation>
    <scope>NUCLEOTIDE SEQUENCE [LARGE SCALE GENOMIC DNA]</scope>
    <source>
        <strain evidence="1 2">VKM Ac-2538</strain>
    </source>
</reference>
<dbReference type="CDD" id="cd02440">
    <property type="entry name" value="AdoMet_MTases"/>
    <property type="match status" value="1"/>
</dbReference>
<dbReference type="Proteomes" id="UP000295818">
    <property type="component" value="Unassembled WGS sequence"/>
</dbReference>
<comment type="caution">
    <text evidence="1">The sequence shown here is derived from an EMBL/GenBank/DDBJ whole genome shotgun (WGS) entry which is preliminary data.</text>
</comment>
<name>A0ABY2BBP6_9ACTN</name>
<accession>A0ABY2BBP6</accession>
<proteinExistence type="predicted"/>
<dbReference type="RefSeq" id="WP_132193689.1">
    <property type="nucleotide sequence ID" value="NZ_SLWM01000019.1"/>
</dbReference>
<protein>
    <submittedName>
        <fullName evidence="1">O-methyltransferase YrrM</fullName>
    </submittedName>
</protein>
<dbReference type="Gene3D" id="3.40.50.150">
    <property type="entry name" value="Vaccinia Virus protein VP39"/>
    <property type="match status" value="1"/>
</dbReference>
<organism evidence="1 2">
    <name type="scientific">Kribbella orskensis</name>
    <dbReference type="NCBI Taxonomy" id="2512216"/>
    <lineage>
        <taxon>Bacteria</taxon>
        <taxon>Bacillati</taxon>
        <taxon>Actinomycetota</taxon>
        <taxon>Actinomycetes</taxon>
        <taxon>Propionibacteriales</taxon>
        <taxon>Kribbellaceae</taxon>
        <taxon>Kribbella</taxon>
    </lineage>
</organism>
<dbReference type="InterPro" id="IPR029063">
    <property type="entry name" value="SAM-dependent_MTases_sf"/>
</dbReference>
<dbReference type="SUPFAM" id="SSF53335">
    <property type="entry name" value="S-adenosyl-L-methionine-dependent methyltransferases"/>
    <property type="match status" value="1"/>
</dbReference>
<dbReference type="PANTHER" id="PTHR43167">
    <property type="entry name" value="PUTATIVE (AFU_ORTHOLOGUE AFUA_6G01830)-RELATED"/>
    <property type="match status" value="1"/>
</dbReference>
<evidence type="ECO:0000313" key="1">
    <source>
        <dbReference type="EMBL" id="TCO15024.1"/>
    </source>
</evidence>
<dbReference type="Pfam" id="PF13578">
    <property type="entry name" value="Methyltransf_24"/>
    <property type="match status" value="1"/>
</dbReference>
<dbReference type="PANTHER" id="PTHR43167:SF1">
    <property type="entry name" value="PUTATIVE (AFU_ORTHOLOGUE AFUA_6G01830)-RELATED"/>
    <property type="match status" value="1"/>
</dbReference>
<gene>
    <name evidence="1" type="ORF">EV644_119137</name>
</gene>
<sequence>MSISGTRSYAGAGPLPPLVSAAVGLAEELEFPSSCRIEQGRLLAALAAGATTSIGETGTGCGVGLAWLVTGRRPGVRVVSVERDPDRAERTAQLFAEIPDVEIVTGDWTLINERGPFDLLVVDGGGNGKKGAVADPERVLSPGGTLVIDDFTPLTQWPPMHDGRPDTTRLSWLEHPALFATEVRLAGDLSTIVATRRPT</sequence>